<dbReference type="STRING" id="1285242.A6A04_07670"/>
<dbReference type="AlphaFoldDB" id="A0A178M9W2"/>
<proteinExistence type="predicted"/>
<dbReference type="RefSeq" id="WP_068495675.1">
    <property type="nucleotide sequence ID" value="NZ_LWQT01000109.1"/>
</dbReference>
<evidence type="ECO:0000313" key="2">
    <source>
        <dbReference type="EMBL" id="OAN44838.1"/>
    </source>
</evidence>
<evidence type="ECO:0008006" key="4">
    <source>
        <dbReference type="Google" id="ProtNLM"/>
    </source>
</evidence>
<accession>A0A178M9W2</accession>
<organism evidence="2 3">
    <name type="scientific">Paramagnetospirillum marisnigri</name>
    <dbReference type="NCBI Taxonomy" id="1285242"/>
    <lineage>
        <taxon>Bacteria</taxon>
        <taxon>Pseudomonadati</taxon>
        <taxon>Pseudomonadota</taxon>
        <taxon>Alphaproteobacteria</taxon>
        <taxon>Rhodospirillales</taxon>
        <taxon>Magnetospirillaceae</taxon>
        <taxon>Paramagnetospirillum</taxon>
    </lineage>
</organism>
<keyword evidence="3" id="KW-1185">Reference proteome</keyword>
<evidence type="ECO:0000313" key="3">
    <source>
        <dbReference type="Proteomes" id="UP000078428"/>
    </source>
</evidence>
<keyword evidence="1" id="KW-0732">Signal</keyword>
<feature type="chain" id="PRO_5008091790" description="DUF4412 domain-containing protein" evidence="1">
    <location>
        <begin position="24"/>
        <end position="224"/>
    </location>
</feature>
<reference evidence="2 3" key="1">
    <citation type="submission" date="2016-04" db="EMBL/GenBank/DDBJ databases">
        <title>Draft genome sequence of freshwater magnetotactic bacteria Magnetospirillum marisnigri SP-1 and Magnetospirillum moscoviense BB-1.</title>
        <authorList>
            <person name="Koziaeva V."/>
            <person name="Dziuba M.V."/>
            <person name="Ivanov T.M."/>
            <person name="Kuznetsov B."/>
            <person name="Grouzdev D.S."/>
        </authorList>
    </citation>
    <scope>NUCLEOTIDE SEQUENCE [LARGE SCALE GENOMIC DNA]</scope>
    <source>
        <strain evidence="2 3">SP-1</strain>
    </source>
</reference>
<dbReference type="EMBL" id="LWQT01000109">
    <property type="protein sequence ID" value="OAN44838.1"/>
    <property type="molecule type" value="Genomic_DNA"/>
</dbReference>
<gene>
    <name evidence="2" type="ORF">A6A04_07670</name>
</gene>
<sequence>MARFHGILLTLVLGLGIATAATADEAALDLLDTATPYSADFTLSGPKGIYQGKVWHAKGRERREVATSGGGQAVLLLRDSDAAYVMSTGGRWYVGLSLHAAGSLAGGLDAWRVTKTKMRDETMAGVKATRWKARADGPKGGFAGEIWTSREGIVVKAVGVLEKADGDDTPVEMALSNLRIGNVDQGKLELPQGWFGFDLKKVPADRIEQAIEGIRPMLESRKGG</sequence>
<dbReference type="OrthoDB" id="7350049at2"/>
<evidence type="ECO:0000256" key="1">
    <source>
        <dbReference type="SAM" id="SignalP"/>
    </source>
</evidence>
<feature type="signal peptide" evidence="1">
    <location>
        <begin position="1"/>
        <end position="23"/>
    </location>
</feature>
<dbReference type="Proteomes" id="UP000078428">
    <property type="component" value="Unassembled WGS sequence"/>
</dbReference>
<name>A0A178M9W2_9PROT</name>
<protein>
    <recommendedName>
        <fullName evidence="4">DUF4412 domain-containing protein</fullName>
    </recommendedName>
</protein>
<comment type="caution">
    <text evidence="2">The sequence shown here is derived from an EMBL/GenBank/DDBJ whole genome shotgun (WGS) entry which is preliminary data.</text>
</comment>